<keyword evidence="9 11" id="KW-0739">Sodium transport</keyword>
<keyword evidence="5 12" id="KW-1133">Transmembrane helix</keyword>
<dbReference type="Gene3D" id="2.60.470.10">
    <property type="entry name" value="Acid-sensing ion channels like domains"/>
    <property type="match status" value="1"/>
</dbReference>
<dbReference type="EMBL" id="OU015568">
    <property type="protein sequence ID" value="CAG5086450.1"/>
    <property type="molecule type" value="Genomic_DNA"/>
</dbReference>
<keyword evidence="4 11" id="KW-0812">Transmembrane</keyword>
<evidence type="ECO:0000256" key="12">
    <source>
        <dbReference type="SAM" id="Phobius"/>
    </source>
</evidence>
<keyword evidence="10 11" id="KW-0407">Ion channel</keyword>
<evidence type="ECO:0000313" key="13">
    <source>
        <dbReference type="EMBL" id="CAG5086450.1"/>
    </source>
</evidence>
<sequence>MFEYADRTGHELNSVIVDCKYRGETCKGSEFWTTIFTRHGKCLTFNNPADPSKILKTLKGGIDNGLEVLLNLEQEEYIPVWSDNDELSVEAGFKIQLHSQLEPPFLHELACRITCETKQVLAKCGCRMVHMPFLPDEPPRFCQPNKWECADQELDSLTSKDNSKCVCATPCDVRRYSKEISLLKLPSNASVEYLSAKYKKPQNYIRKNFAKLNVFFEALNYEKIEQKKAYEFGALLGDIGGQMGLFIGGSILTLLEIFNYFHDIVKDKTRRRKSSTASTKSVSTNEREFLRFARPVPSIPSCNRHCIVTDIN</sequence>
<evidence type="ECO:0000256" key="3">
    <source>
        <dbReference type="ARBA" id="ARBA00022461"/>
    </source>
</evidence>
<evidence type="ECO:0000256" key="1">
    <source>
        <dbReference type="ARBA" id="ARBA00004141"/>
    </source>
</evidence>
<evidence type="ECO:0000313" key="14">
    <source>
        <dbReference type="Proteomes" id="UP001158576"/>
    </source>
</evidence>
<evidence type="ECO:0000256" key="6">
    <source>
        <dbReference type="ARBA" id="ARBA00023053"/>
    </source>
</evidence>
<dbReference type="InterPro" id="IPR001873">
    <property type="entry name" value="ENaC"/>
</dbReference>
<organism evidence="13 14">
    <name type="scientific">Oikopleura dioica</name>
    <name type="common">Tunicate</name>
    <dbReference type="NCBI Taxonomy" id="34765"/>
    <lineage>
        <taxon>Eukaryota</taxon>
        <taxon>Metazoa</taxon>
        <taxon>Chordata</taxon>
        <taxon>Tunicata</taxon>
        <taxon>Appendicularia</taxon>
        <taxon>Copelata</taxon>
        <taxon>Oikopleuridae</taxon>
        <taxon>Oikopleura</taxon>
    </lineage>
</organism>
<keyword evidence="8 12" id="KW-0472">Membrane</keyword>
<proteinExistence type="inferred from homology"/>
<name>A0ABN7S218_OIKDI</name>
<evidence type="ECO:0000256" key="8">
    <source>
        <dbReference type="ARBA" id="ARBA00023136"/>
    </source>
</evidence>
<keyword evidence="7 11" id="KW-0406">Ion transport</keyword>
<comment type="similarity">
    <text evidence="11">Belongs to the amiloride-sensitive sodium channel (TC 1.A.6) family.</text>
</comment>
<evidence type="ECO:0000256" key="9">
    <source>
        <dbReference type="ARBA" id="ARBA00023201"/>
    </source>
</evidence>
<evidence type="ECO:0000256" key="10">
    <source>
        <dbReference type="ARBA" id="ARBA00023303"/>
    </source>
</evidence>
<dbReference type="Proteomes" id="UP001158576">
    <property type="component" value="Chromosome PAR"/>
</dbReference>
<dbReference type="PRINTS" id="PR01078">
    <property type="entry name" value="AMINACHANNEL"/>
</dbReference>
<dbReference type="Pfam" id="PF00858">
    <property type="entry name" value="ASC"/>
    <property type="match status" value="2"/>
</dbReference>
<evidence type="ECO:0000256" key="2">
    <source>
        <dbReference type="ARBA" id="ARBA00022448"/>
    </source>
</evidence>
<protein>
    <submittedName>
        <fullName evidence="13">Oidioi.mRNA.OKI2018_I69.PAR.g11213.t1.cds</fullName>
    </submittedName>
</protein>
<keyword evidence="6" id="KW-0915">Sodium</keyword>
<evidence type="ECO:0000256" key="4">
    <source>
        <dbReference type="ARBA" id="ARBA00022692"/>
    </source>
</evidence>
<keyword evidence="3 11" id="KW-0894">Sodium channel</keyword>
<keyword evidence="14" id="KW-1185">Reference proteome</keyword>
<dbReference type="PANTHER" id="PTHR11690">
    <property type="entry name" value="AMILORIDE-SENSITIVE SODIUM CHANNEL-RELATED"/>
    <property type="match status" value="1"/>
</dbReference>
<comment type="subcellular location">
    <subcellularLocation>
        <location evidence="1">Membrane</location>
        <topology evidence="1">Multi-pass membrane protein</topology>
    </subcellularLocation>
</comment>
<dbReference type="PANTHER" id="PTHR11690:SF222">
    <property type="entry name" value="AMILORIDE-SENSITIVE SODIUM CHANNEL SUBUNIT GAMMA"/>
    <property type="match status" value="1"/>
</dbReference>
<accession>A0ABN7S218</accession>
<gene>
    <name evidence="13" type="ORF">OKIOD_LOCUS2771</name>
</gene>
<evidence type="ECO:0000256" key="11">
    <source>
        <dbReference type="RuleBase" id="RU000679"/>
    </source>
</evidence>
<evidence type="ECO:0000256" key="5">
    <source>
        <dbReference type="ARBA" id="ARBA00022989"/>
    </source>
</evidence>
<evidence type="ECO:0000256" key="7">
    <source>
        <dbReference type="ARBA" id="ARBA00023065"/>
    </source>
</evidence>
<reference evidence="13 14" key="1">
    <citation type="submission" date="2021-04" db="EMBL/GenBank/DDBJ databases">
        <authorList>
            <person name="Bliznina A."/>
        </authorList>
    </citation>
    <scope>NUCLEOTIDE SEQUENCE [LARGE SCALE GENOMIC DNA]</scope>
</reference>
<keyword evidence="2 11" id="KW-0813">Transport</keyword>
<feature type="transmembrane region" description="Helical" evidence="12">
    <location>
        <begin position="243"/>
        <end position="262"/>
    </location>
</feature>